<reference evidence="7" key="2">
    <citation type="submission" date="2016-01" db="EMBL/GenBank/DDBJ databases">
        <authorList>
            <person name="Poehlein A."/>
            <person name="Schlien K."/>
            <person name="Gottschalk G."/>
            <person name="Buckel W."/>
            <person name="Daniel R."/>
        </authorList>
    </citation>
    <scope>NUCLEOTIDE SEQUENCE [LARGE SCALE GENOMIC DNA]</scope>
    <source>
        <strain evidence="7">X2</strain>
    </source>
</reference>
<comment type="function">
    <text evidence="4">Exhibits S-adenosyl-L-methionine-dependent methyltransferase activity.</text>
</comment>
<evidence type="ECO:0000256" key="1">
    <source>
        <dbReference type="ARBA" id="ARBA00008138"/>
    </source>
</evidence>
<protein>
    <recommendedName>
        <fullName evidence="4">S-adenosyl-L-methionine-dependent methyltransferase</fullName>
        <ecNumber evidence="4">2.1.1.-</ecNumber>
    </recommendedName>
</protein>
<dbReference type="SUPFAM" id="SSF53335">
    <property type="entry name" value="S-adenosyl-L-methionine-dependent methyltransferases"/>
    <property type="match status" value="1"/>
</dbReference>
<dbReference type="Proteomes" id="UP000184204">
    <property type="component" value="Unassembled WGS sequence"/>
</dbReference>
<dbReference type="EC" id="2.1.1.-" evidence="4"/>
<evidence type="ECO:0000313" key="7">
    <source>
        <dbReference type="Proteomes" id="UP000068026"/>
    </source>
</evidence>
<gene>
    <name evidence="5" type="ORF">CPRO_10170</name>
    <name evidence="6" type="ORF">SAMN02745151_02212</name>
</gene>
<dbReference type="Proteomes" id="UP000068026">
    <property type="component" value="Chromosome"/>
</dbReference>
<dbReference type="KEGG" id="cpro:CPRO_10170"/>
<evidence type="ECO:0000313" key="5">
    <source>
        <dbReference type="EMBL" id="AMJ40612.1"/>
    </source>
</evidence>
<comment type="similarity">
    <text evidence="1 4">Belongs to the UPF0677 family.</text>
</comment>
<dbReference type="PANTHER" id="PTHR43619">
    <property type="entry name" value="S-ADENOSYL-L-METHIONINE-DEPENDENT METHYLTRANSFERASE YKTD-RELATED"/>
    <property type="match status" value="1"/>
</dbReference>
<dbReference type="InterPro" id="IPR007213">
    <property type="entry name" value="Ppm1/Ppm2/Tcmp"/>
</dbReference>
<evidence type="ECO:0000256" key="4">
    <source>
        <dbReference type="RuleBase" id="RU362030"/>
    </source>
</evidence>
<dbReference type="OrthoDB" id="9806164at2"/>
<dbReference type="EMBL" id="FQUA01000010">
    <property type="protein sequence ID" value="SHE91827.1"/>
    <property type="molecule type" value="Genomic_DNA"/>
</dbReference>
<proteinExistence type="inferred from homology"/>
<dbReference type="InterPro" id="IPR029063">
    <property type="entry name" value="SAM-dependent_MTases_sf"/>
</dbReference>
<evidence type="ECO:0000313" key="8">
    <source>
        <dbReference type="Proteomes" id="UP000184204"/>
    </source>
</evidence>
<dbReference type="Gene3D" id="3.40.50.150">
    <property type="entry name" value="Vaccinia Virus protein VP39"/>
    <property type="match status" value="1"/>
</dbReference>
<keyword evidence="3 5" id="KW-0808">Transferase</keyword>
<keyword evidence="7" id="KW-1185">Reference proteome</keyword>
<dbReference type="GO" id="GO:0032259">
    <property type="term" value="P:methylation"/>
    <property type="evidence" value="ECO:0007669"/>
    <property type="project" value="UniProtKB-KW"/>
</dbReference>
<dbReference type="PANTHER" id="PTHR43619:SF2">
    <property type="entry name" value="S-ADENOSYL-L-METHIONINE-DEPENDENT METHYLTRANSFERASES SUPERFAMILY PROTEIN"/>
    <property type="match status" value="1"/>
</dbReference>
<evidence type="ECO:0000256" key="3">
    <source>
        <dbReference type="ARBA" id="ARBA00022679"/>
    </source>
</evidence>
<reference evidence="5 7" key="1">
    <citation type="journal article" date="2016" name="Genome Announc.">
        <title>Complete Genome Sequence of the Amino Acid-Fermenting Clostridium propionicum X2 (DSM 1682).</title>
        <authorList>
            <person name="Poehlein A."/>
            <person name="Schlien K."/>
            <person name="Chowdhury N.P."/>
            <person name="Gottschalk G."/>
            <person name="Buckel W."/>
            <person name="Daniel R."/>
        </authorList>
    </citation>
    <scope>NUCLEOTIDE SEQUENCE [LARGE SCALE GENOMIC DNA]</scope>
    <source>
        <strain evidence="5 7">X2</strain>
    </source>
</reference>
<reference evidence="8" key="3">
    <citation type="submission" date="2016-11" db="EMBL/GenBank/DDBJ databases">
        <authorList>
            <person name="Jaros S."/>
            <person name="Januszkiewicz K."/>
            <person name="Wedrychowicz H."/>
        </authorList>
    </citation>
    <scope>NUCLEOTIDE SEQUENCE [LARGE SCALE GENOMIC DNA]</scope>
    <source>
        <strain evidence="8">DSM 1682</strain>
    </source>
</reference>
<dbReference type="GO" id="GO:0008168">
    <property type="term" value="F:methyltransferase activity"/>
    <property type="evidence" value="ECO:0007669"/>
    <property type="project" value="UniProtKB-UniRule"/>
</dbReference>
<accession>A0A0X1U6Q0</accession>
<keyword evidence="2 4" id="KW-0489">Methyltransferase</keyword>
<dbReference type="NCBIfam" id="TIGR00027">
    <property type="entry name" value="mthyl_TIGR00027"/>
    <property type="match status" value="1"/>
</dbReference>
<dbReference type="AlphaFoldDB" id="A0A0X1U6Q0"/>
<dbReference type="EMBL" id="CP014223">
    <property type="protein sequence ID" value="AMJ40612.1"/>
    <property type="molecule type" value="Genomic_DNA"/>
</dbReference>
<evidence type="ECO:0000256" key="2">
    <source>
        <dbReference type="ARBA" id="ARBA00022603"/>
    </source>
</evidence>
<evidence type="ECO:0000313" key="6">
    <source>
        <dbReference type="EMBL" id="SHE91827.1"/>
    </source>
</evidence>
<sequence length="304" mass="34911">MIDMRESMTAKMCSFARAYHSNHARQKIFDDYLAYDMMGKEEYEEVGMILQNTFGITQSPLQTDFSGKLTYPLIDHYLTPILLSRIAYAETELMNFANKHGKSQYVICGAGMDTFAFRNPNTDIRIFELDHPDTQRYKMEKIQKLEWTIPQNVQYVPIDFSKHDLVETLKDAGFDPLVPTYFAILGVTYYLTLPVFEETIQKIAALSIPGNKIVFDYPDETTFGENPVERVYRLTQATESLGEQMKQGLEFADVKAALGRHHFSVEAHLNPERIQNAYFANRTDGQKAFENIHLILANKEEGTV</sequence>
<organism evidence="6 8">
    <name type="scientific">Anaerotignum propionicum DSM 1682</name>
    <dbReference type="NCBI Taxonomy" id="991789"/>
    <lineage>
        <taxon>Bacteria</taxon>
        <taxon>Bacillati</taxon>
        <taxon>Bacillota</taxon>
        <taxon>Clostridia</taxon>
        <taxon>Lachnospirales</taxon>
        <taxon>Anaerotignaceae</taxon>
        <taxon>Anaerotignum</taxon>
    </lineage>
</organism>
<reference evidence="6" key="4">
    <citation type="submission" date="2016-11" db="EMBL/GenBank/DDBJ databases">
        <authorList>
            <person name="Varghese N."/>
            <person name="Submissions S."/>
        </authorList>
    </citation>
    <scope>NUCLEOTIDE SEQUENCE</scope>
    <source>
        <strain evidence="6">DSM 1682</strain>
    </source>
</reference>
<dbReference type="RefSeq" id="WP_066048542.1">
    <property type="nucleotide sequence ID" value="NZ_CP014223.1"/>
</dbReference>
<keyword evidence="4" id="KW-0949">S-adenosyl-L-methionine</keyword>
<name>A0A0X1U6Q0_ANAPI</name>
<dbReference type="InterPro" id="IPR011610">
    <property type="entry name" value="SAM_mthyl_Trfase_ML2640-like"/>
</dbReference>
<dbReference type="Pfam" id="PF04072">
    <property type="entry name" value="LCM"/>
    <property type="match status" value="1"/>
</dbReference>